<name>A0A2G4YV97_9PROT</name>
<dbReference type="InterPro" id="IPR018704">
    <property type="entry name" value="SecYEG/CpoB_TPR"/>
</dbReference>
<evidence type="ECO:0000313" key="3">
    <source>
        <dbReference type="EMBL" id="PHZ85366.1"/>
    </source>
</evidence>
<evidence type="ECO:0000313" key="4">
    <source>
        <dbReference type="Proteomes" id="UP000229730"/>
    </source>
</evidence>
<feature type="domain" description="Ancillary SecYEG translocon subunit/Cell division coordinator CpoB TPR" evidence="2">
    <location>
        <begin position="22"/>
        <end position="187"/>
    </location>
</feature>
<dbReference type="RefSeq" id="WP_099472256.1">
    <property type="nucleotide sequence ID" value="NZ_CP041025.1"/>
</dbReference>
<keyword evidence="1" id="KW-0472">Membrane</keyword>
<gene>
    <name evidence="3" type="ORF">CRD36_08195</name>
</gene>
<dbReference type="OrthoDB" id="7173339at2"/>
<dbReference type="AlphaFoldDB" id="A0A2G4YV97"/>
<evidence type="ECO:0000256" key="1">
    <source>
        <dbReference type="SAM" id="Phobius"/>
    </source>
</evidence>
<accession>A0A2G4YV97</accession>
<feature type="transmembrane region" description="Helical" evidence="1">
    <location>
        <begin position="25"/>
        <end position="46"/>
    </location>
</feature>
<keyword evidence="4" id="KW-1185">Reference proteome</keyword>
<keyword evidence="1" id="KW-1133">Transmembrane helix</keyword>
<sequence length="214" mass="23674">MSEEFIREVDEDLRQKQLTGLWQKYGSYLIAFLVGIVIFVAGNVTLKNYNESQYAEVAEQYGKVQADVTANQLDQALKDIEAISGTDVEGYKILIGFKAADIHMQKGETEKAVVALDELSSAAGVEKVYRDLARLKAAMIAMDTATYDETKARLAPLTIEGNSWKYMAKELLAMAALTAGHGEEAKNLLTELEQDLEAPDDVKTRAKDFKSVIQ</sequence>
<dbReference type="InParanoid" id="A0A2G4YV97"/>
<evidence type="ECO:0000259" key="2">
    <source>
        <dbReference type="Pfam" id="PF09976"/>
    </source>
</evidence>
<protein>
    <recommendedName>
        <fullName evidence="2">Ancillary SecYEG translocon subunit/Cell division coordinator CpoB TPR domain-containing protein</fullName>
    </recommendedName>
</protein>
<reference evidence="3 4" key="1">
    <citation type="submission" date="2017-10" db="EMBL/GenBank/DDBJ databases">
        <title>Frigbacter circumglobatus gen. nov. sp. nov., isolated from sediment cultured in situ.</title>
        <authorList>
            <person name="Zhao Z."/>
        </authorList>
    </citation>
    <scope>NUCLEOTIDE SEQUENCE [LARGE SCALE GENOMIC DNA]</scope>
    <source>
        <strain evidence="3 4">ZYL</strain>
    </source>
</reference>
<keyword evidence="1" id="KW-0812">Transmembrane</keyword>
<comment type="caution">
    <text evidence="3">The sequence shown here is derived from an EMBL/GenBank/DDBJ whole genome shotgun (WGS) entry which is preliminary data.</text>
</comment>
<dbReference type="EMBL" id="PDEM01000016">
    <property type="protein sequence ID" value="PHZ85366.1"/>
    <property type="molecule type" value="Genomic_DNA"/>
</dbReference>
<proteinExistence type="predicted"/>
<organism evidence="3 4">
    <name type="scientific">Paremcibacter congregatus</name>
    <dbReference type="NCBI Taxonomy" id="2043170"/>
    <lineage>
        <taxon>Bacteria</taxon>
        <taxon>Pseudomonadati</taxon>
        <taxon>Pseudomonadota</taxon>
        <taxon>Alphaproteobacteria</taxon>
        <taxon>Emcibacterales</taxon>
        <taxon>Emcibacteraceae</taxon>
        <taxon>Paremcibacter</taxon>
    </lineage>
</organism>
<dbReference type="Pfam" id="PF09976">
    <property type="entry name" value="TPR_21"/>
    <property type="match status" value="1"/>
</dbReference>
<dbReference type="Proteomes" id="UP000229730">
    <property type="component" value="Unassembled WGS sequence"/>
</dbReference>